<keyword evidence="1" id="KW-0812">Transmembrane</keyword>
<accession>A0ABD5ZJR1</accession>
<evidence type="ECO:0000313" key="2">
    <source>
        <dbReference type="EMBL" id="MFC7233703.1"/>
    </source>
</evidence>
<keyword evidence="4" id="KW-1185">Reference proteome</keyword>
<keyword evidence="1" id="KW-1133">Transmembrane helix</keyword>
<evidence type="ECO:0000256" key="1">
    <source>
        <dbReference type="SAM" id="Phobius"/>
    </source>
</evidence>
<organism evidence="2 4">
    <name type="scientific">Halosegnis marinus</name>
    <dbReference type="NCBI Taxonomy" id="3034023"/>
    <lineage>
        <taxon>Archaea</taxon>
        <taxon>Methanobacteriati</taxon>
        <taxon>Methanobacteriota</taxon>
        <taxon>Stenosarchaea group</taxon>
        <taxon>Halobacteria</taxon>
        <taxon>Halobacteriales</taxon>
        <taxon>Natronomonadaceae</taxon>
        <taxon>Halosegnis</taxon>
    </lineage>
</organism>
<evidence type="ECO:0000313" key="3">
    <source>
        <dbReference type="EMBL" id="MFC7236512.1"/>
    </source>
</evidence>
<proteinExistence type="predicted"/>
<dbReference type="EMBL" id="JBHTAP010000001">
    <property type="protein sequence ID" value="MFC7236512.1"/>
    <property type="molecule type" value="Genomic_DNA"/>
</dbReference>
<dbReference type="GeneID" id="79268235"/>
<dbReference type="EMBL" id="JBHTAP010000001">
    <property type="protein sequence ID" value="MFC7233703.1"/>
    <property type="molecule type" value="Genomic_DNA"/>
</dbReference>
<sequence>MAGALDIVYSVAMLGLAVAGTAYVFFGTTDRTGTETTLSNASLVVATALFLAVMVWSVV</sequence>
<protein>
    <submittedName>
        <fullName evidence="2">Uncharacterized protein</fullName>
    </submittedName>
</protein>
<gene>
    <name evidence="2" type="ORF">ACFQJ4_00040</name>
    <name evidence="3" type="ORF">ACFQJ4_14450</name>
</gene>
<feature type="transmembrane region" description="Helical" evidence="1">
    <location>
        <begin position="7"/>
        <end position="26"/>
    </location>
</feature>
<reference evidence="4" key="2">
    <citation type="journal article" date="2019" name="Int. J. Syst. Evol. Microbiol.">
        <title>The Global Catalogue of Microorganisms (GCM) 10K type strain sequencing project: providing services to taxonomists for standard genome sequencing and annotation.</title>
        <authorList>
            <consortium name="The Broad Institute Genomics Platform"/>
            <consortium name="The Broad Institute Genome Sequencing Center for Infectious Disease"/>
            <person name="Wu L."/>
            <person name="Ma J."/>
        </authorList>
    </citation>
    <scope>NUCLEOTIDE SEQUENCE [LARGE SCALE GENOMIC DNA]</scope>
    <source>
        <strain evidence="4">DT85</strain>
    </source>
</reference>
<comment type="caution">
    <text evidence="2">The sequence shown here is derived from an EMBL/GenBank/DDBJ whole genome shotgun (WGS) entry which is preliminary data.</text>
</comment>
<reference evidence="2" key="3">
    <citation type="submission" date="2024-09" db="EMBL/GenBank/DDBJ databases">
        <authorList>
            <person name="Sun Q."/>
        </authorList>
    </citation>
    <scope>NUCLEOTIDE SEQUENCE</scope>
    <source>
        <strain evidence="2">CCM 7403</strain>
    </source>
</reference>
<keyword evidence="1" id="KW-0472">Membrane</keyword>
<dbReference type="Proteomes" id="UP001596398">
    <property type="component" value="Unassembled WGS sequence"/>
</dbReference>
<feature type="transmembrane region" description="Helical" evidence="1">
    <location>
        <begin position="38"/>
        <end position="58"/>
    </location>
</feature>
<dbReference type="RefSeq" id="WP_276234668.1">
    <property type="nucleotide sequence ID" value="NZ_CP119802.1"/>
</dbReference>
<reference evidence="2" key="1">
    <citation type="journal article" date="2014" name="Int. J. Syst. Evol. Microbiol.">
        <title>Complete genome sequence of Corynebacterium casei LMG S-19264T (=DSM 44701T), isolated from a smear-ripened cheese.</title>
        <authorList>
            <consortium name="US DOE Joint Genome Institute (JGI-PGF)"/>
            <person name="Walter F."/>
            <person name="Albersmeier A."/>
            <person name="Kalinowski J."/>
            <person name="Ruckert C."/>
        </authorList>
    </citation>
    <scope>NUCLEOTIDE SEQUENCE [LARGE SCALE GENOMIC DNA]</scope>
    <source>
        <strain evidence="2">CCM 7403</strain>
    </source>
</reference>
<name>A0ABD5ZJR1_9EURY</name>
<evidence type="ECO:0000313" key="4">
    <source>
        <dbReference type="Proteomes" id="UP001596398"/>
    </source>
</evidence>
<dbReference type="AlphaFoldDB" id="A0ABD5ZJR1"/>